<sequence>MTDLTANAPFTKLAKEKGVTTWEALKDYVANLPYGRTSNPKDLSLVLQEGRGTCSGKHAILACIAKENSIPDVHLMVSAFKMSAESTPKVQDVLEHFHLDYIPEAHCYLKENGKFEDYTRPGKFIEDFENTILDTKELTDPENVAVEKTAYHKQFIEKWLDEMFLPYSPEEMWRIREACIMSLSE</sequence>
<gene>
    <name evidence="1" type="ORF">BGX16_2442</name>
</gene>
<proteinExistence type="predicted"/>
<evidence type="ECO:0000313" key="1">
    <source>
        <dbReference type="EMBL" id="PJJ42416.1"/>
    </source>
</evidence>
<evidence type="ECO:0008006" key="3">
    <source>
        <dbReference type="Google" id="ProtNLM"/>
    </source>
</evidence>
<dbReference type="AlphaFoldDB" id="A0A2M9A9L0"/>
<dbReference type="Proteomes" id="UP000231134">
    <property type="component" value="Unassembled WGS sequence"/>
</dbReference>
<keyword evidence="2" id="KW-1185">Reference proteome</keyword>
<protein>
    <recommendedName>
        <fullName evidence="3">Transglutaminase-like domain-containing protein</fullName>
    </recommendedName>
</protein>
<dbReference type="RefSeq" id="WP_100426274.1">
    <property type="nucleotide sequence ID" value="NZ_JAXFBG010000127.1"/>
</dbReference>
<name>A0A2M9A9L0_9BACT</name>
<dbReference type="EMBL" id="PGEX01000001">
    <property type="protein sequence ID" value="PJJ42416.1"/>
    <property type="molecule type" value="Genomic_DNA"/>
</dbReference>
<dbReference type="OrthoDB" id="5649947at2"/>
<organism evidence="1 2">
    <name type="scientific">Hallerella succinigenes</name>
    <dbReference type="NCBI Taxonomy" id="1896222"/>
    <lineage>
        <taxon>Bacteria</taxon>
        <taxon>Pseudomonadati</taxon>
        <taxon>Fibrobacterota</taxon>
        <taxon>Fibrobacteria</taxon>
        <taxon>Fibrobacterales</taxon>
        <taxon>Fibrobacteraceae</taxon>
        <taxon>Hallerella</taxon>
    </lineage>
</organism>
<evidence type="ECO:0000313" key="2">
    <source>
        <dbReference type="Proteomes" id="UP000231134"/>
    </source>
</evidence>
<reference evidence="1 2" key="1">
    <citation type="submission" date="2017-11" db="EMBL/GenBank/DDBJ databases">
        <title>Animal gut microbial communities from fecal samples from Wisconsin, USA.</title>
        <authorList>
            <person name="Neumann A."/>
        </authorList>
    </citation>
    <scope>NUCLEOTIDE SEQUENCE [LARGE SCALE GENOMIC DNA]</scope>
    <source>
        <strain evidence="1 2">UWS3</strain>
    </source>
</reference>
<comment type="caution">
    <text evidence="1">The sequence shown here is derived from an EMBL/GenBank/DDBJ whole genome shotgun (WGS) entry which is preliminary data.</text>
</comment>
<accession>A0A2M9A9L0</accession>